<name>A0A919MGL8_9ACTN</name>
<reference evidence="2" key="1">
    <citation type="submission" date="2021-01" db="EMBL/GenBank/DDBJ databases">
        <title>Whole genome shotgun sequence of Actinoplanes nipponensis NBRC 14063.</title>
        <authorList>
            <person name="Komaki H."/>
            <person name="Tamura T."/>
        </authorList>
    </citation>
    <scope>NUCLEOTIDE SEQUENCE</scope>
    <source>
        <strain evidence="2">NBRC 14063</strain>
    </source>
</reference>
<proteinExistence type="predicted"/>
<evidence type="ECO:0000256" key="1">
    <source>
        <dbReference type="SAM" id="MobiDB-lite"/>
    </source>
</evidence>
<dbReference type="AlphaFoldDB" id="A0A919MGL8"/>
<dbReference type="RefSeq" id="WP_203767560.1">
    <property type="nucleotide sequence ID" value="NZ_BAAAYJ010000116.1"/>
</dbReference>
<sequence>MSDPAQRAVAHVRGLGAPGALTVPGARITVHFHPDRPLADGRSVAEHLAGDGVYRSQFETGISNGGLTGYPGGDRERWERRLFAGAYPPEQITGRPVYGGLDLAGHADGAAPRFGSCFLVLRPHVLRRATFSHGDSVTEPTVVGTADTFGGIWAALLEQVTRTGSALGLAADSPPAWAAQLGLARPQPGRAMDDYVEAQIHGGLDLARDVEAVVADPSFAATPTVALLAAVAPVRYHPGFVLPAAEFPADLRGAEAAELARALGPDLVDAAALGPAARAASTPEQRQLVKHLWHILVLRGRPAGDAARLSPPAPGRRGPAPARPAE</sequence>
<gene>
    <name evidence="2" type="ORF">Ani05nite_22580</name>
</gene>
<evidence type="ECO:0008006" key="4">
    <source>
        <dbReference type="Google" id="ProtNLM"/>
    </source>
</evidence>
<keyword evidence="3" id="KW-1185">Reference proteome</keyword>
<protein>
    <recommendedName>
        <fullName evidence="4">DUF3626 domain-containing protein</fullName>
    </recommendedName>
</protein>
<comment type="caution">
    <text evidence="2">The sequence shown here is derived from an EMBL/GenBank/DDBJ whole genome shotgun (WGS) entry which is preliminary data.</text>
</comment>
<dbReference type="EMBL" id="BOMQ01000026">
    <property type="protein sequence ID" value="GIE48724.1"/>
    <property type="molecule type" value="Genomic_DNA"/>
</dbReference>
<evidence type="ECO:0000313" key="3">
    <source>
        <dbReference type="Proteomes" id="UP000647172"/>
    </source>
</evidence>
<organism evidence="2 3">
    <name type="scientific">Actinoplanes nipponensis</name>
    <dbReference type="NCBI Taxonomy" id="135950"/>
    <lineage>
        <taxon>Bacteria</taxon>
        <taxon>Bacillati</taxon>
        <taxon>Actinomycetota</taxon>
        <taxon>Actinomycetes</taxon>
        <taxon>Micromonosporales</taxon>
        <taxon>Micromonosporaceae</taxon>
        <taxon>Actinoplanes</taxon>
    </lineage>
</organism>
<dbReference type="Proteomes" id="UP000647172">
    <property type="component" value="Unassembled WGS sequence"/>
</dbReference>
<evidence type="ECO:0000313" key="2">
    <source>
        <dbReference type="EMBL" id="GIE48724.1"/>
    </source>
</evidence>
<dbReference type="InterPro" id="IPR022074">
    <property type="entry name" value="DUF3626"/>
</dbReference>
<feature type="region of interest" description="Disordered" evidence="1">
    <location>
        <begin position="306"/>
        <end position="326"/>
    </location>
</feature>
<accession>A0A919MGL8</accession>
<dbReference type="Pfam" id="PF12294">
    <property type="entry name" value="DUF3626"/>
    <property type="match status" value="1"/>
</dbReference>